<gene>
    <name evidence="8" type="ORF">Abci_018_184</name>
    <name evidence="9" type="ORF">ACI01nite_03940</name>
</gene>
<dbReference type="Proteomes" id="UP000032671">
    <property type="component" value="Unassembled WGS sequence"/>
</dbReference>
<dbReference type="EMBL" id="BJVU01000001">
    <property type="protein sequence ID" value="GEL57792.1"/>
    <property type="molecule type" value="Genomic_DNA"/>
</dbReference>
<feature type="transmembrane region" description="Helical" evidence="6">
    <location>
        <begin position="22"/>
        <end position="45"/>
    </location>
</feature>
<feature type="compositionally biased region" description="Basic and acidic residues" evidence="5">
    <location>
        <begin position="518"/>
        <end position="534"/>
    </location>
</feature>
<comment type="caution">
    <text evidence="8">The sequence shown here is derived from an EMBL/GenBank/DDBJ whole genome shotgun (WGS) entry which is preliminary data.</text>
</comment>
<dbReference type="RefSeq" id="WP_048839345.1">
    <property type="nucleotide sequence ID" value="NZ_BAMV01000018.1"/>
</dbReference>
<dbReference type="EMBL" id="BAMV01000018">
    <property type="protein sequence ID" value="GAN61314.1"/>
    <property type="molecule type" value="Genomic_DNA"/>
</dbReference>
<dbReference type="Proteomes" id="UP000321891">
    <property type="component" value="Unassembled WGS sequence"/>
</dbReference>
<evidence type="ECO:0000313" key="9">
    <source>
        <dbReference type="EMBL" id="GEL57792.1"/>
    </source>
</evidence>
<accession>A0A6N3SL48</accession>
<dbReference type="GO" id="GO:0009306">
    <property type="term" value="P:protein secretion"/>
    <property type="evidence" value="ECO:0007669"/>
    <property type="project" value="InterPro"/>
</dbReference>
<dbReference type="STRING" id="1231339.Abci_018_184"/>
<protein>
    <submittedName>
        <fullName evidence="9">Translocation/assembly module TamB</fullName>
    </submittedName>
</protein>
<evidence type="ECO:0000256" key="3">
    <source>
        <dbReference type="ARBA" id="ARBA00022989"/>
    </source>
</evidence>
<reference evidence="9 11" key="2">
    <citation type="submission" date="2019-07" db="EMBL/GenBank/DDBJ databases">
        <title>Whole genome shotgun sequence of Acetobacter cibinongensis NBRC 16605.</title>
        <authorList>
            <person name="Hosoyama A."/>
            <person name="Uohara A."/>
            <person name="Ohji S."/>
            <person name="Ichikawa N."/>
        </authorList>
    </citation>
    <scope>NUCLEOTIDE SEQUENCE [LARGE SCALE GENOMIC DNA]</scope>
    <source>
        <strain evidence="9 11">NBRC 16605</strain>
    </source>
</reference>
<accession>A0A0D6N5T7</accession>
<keyword evidence="3 6" id="KW-1133">Transmembrane helix</keyword>
<evidence type="ECO:0000256" key="4">
    <source>
        <dbReference type="ARBA" id="ARBA00023136"/>
    </source>
</evidence>
<reference evidence="8 10" key="1">
    <citation type="submission" date="2012-11" db="EMBL/GenBank/DDBJ databases">
        <title>Whole genome sequence of Acetobacter cibinongensis 4H-1.</title>
        <authorList>
            <person name="Azuma Y."/>
            <person name="Higashiura N."/>
            <person name="Hirakawa H."/>
            <person name="Matsushita K."/>
        </authorList>
    </citation>
    <scope>NUCLEOTIDE SEQUENCE [LARGE SCALE GENOMIC DNA]</scope>
    <source>
        <strain evidence="8 10">4H-1</strain>
    </source>
</reference>
<dbReference type="Pfam" id="PF04357">
    <property type="entry name" value="TamB"/>
    <property type="match status" value="1"/>
</dbReference>
<name>A0A0D6N5T7_9PROT</name>
<evidence type="ECO:0000256" key="5">
    <source>
        <dbReference type="SAM" id="MobiDB-lite"/>
    </source>
</evidence>
<evidence type="ECO:0000313" key="11">
    <source>
        <dbReference type="Proteomes" id="UP000321891"/>
    </source>
</evidence>
<evidence type="ECO:0000313" key="8">
    <source>
        <dbReference type="EMBL" id="GAN61314.1"/>
    </source>
</evidence>
<comment type="subcellular location">
    <subcellularLocation>
        <location evidence="1">Membrane</location>
        <topology evidence="1">Single-pass membrane protein</topology>
    </subcellularLocation>
</comment>
<evidence type="ECO:0000313" key="10">
    <source>
        <dbReference type="Proteomes" id="UP000032671"/>
    </source>
</evidence>
<keyword evidence="4 6" id="KW-0472">Membrane</keyword>
<feature type="domain" description="Translocation and assembly module TamB C-terminal" evidence="7">
    <location>
        <begin position="1076"/>
        <end position="1437"/>
    </location>
</feature>
<feature type="region of interest" description="Disordered" evidence="5">
    <location>
        <begin position="505"/>
        <end position="543"/>
    </location>
</feature>
<dbReference type="PANTHER" id="PTHR36985:SF1">
    <property type="entry name" value="TRANSLOCATION AND ASSEMBLY MODULE SUBUNIT TAMB"/>
    <property type="match status" value="1"/>
</dbReference>
<evidence type="ECO:0000256" key="6">
    <source>
        <dbReference type="SAM" id="Phobius"/>
    </source>
</evidence>
<keyword evidence="2 6" id="KW-0812">Transmembrane</keyword>
<evidence type="ECO:0000256" key="1">
    <source>
        <dbReference type="ARBA" id="ARBA00004167"/>
    </source>
</evidence>
<evidence type="ECO:0000259" key="7">
    <source>
        <dbReference type="Pfam" id="PF04357"/>
    </source>
</evidence>
<dbReference type="InterPro" id="IPR007452">
    <property type="entry name" value="TamB_C"/>
</dbReference>
<proteinExistence type="predicted"/>
<sequence>MAAHDEANGAPRRSALRRTLRITGLTVGVLAGVAGIAVGVILVGANTGAGRRLLMQQTTALTGGTVTITGLSGRFPDNLHVGEIALKDKQGVWLSLKNLTLDWSPLALVGRTAKVYAVTADELDIPRLPVADDTQATPASSSTAPSKLGMGIDIRKLEVGRIQVGPALAGEAASFALSGHASLASIDDVLNGVSLPHLPKSNIGLTVKRLDKEGLIDLTTSTGTKTLALHLTAKEGANGFAASKLQMPQLTPLSLTLDLKGPTNAAALGFAANAGPVTAKAQGVLDLIDQRLGGLNAQLDSPQLALRPDMGWGAIHLVAQLKGKMASPDGTGTLQIDRLAASGAEVGRLKAAFTGQSGHAGQEDLLHLLVTADGIRIPGSAPTLLASAPLTLDATLKPQGPGKPLVLDVSHPLLHLTGQIQSAAPQRGTLALVLPDLKPLGQAANTPLQGQAAMNARFDLPEKTEGDTHVSADGTLAITGGQPQAAGLIGPKGTFALETTLRPYFPHTASPVQPETPLPEKKGHGADKTKKGTEKQQPAPVQADGQQIDLKKFVLDGQALHLAAQGQVNTGHDMALSSTLSLPDLRKALPSLRGGVTVALDATGPMQDFAANLHVKGDPGTATMPQGPIALDAALSHLPSTPTGTLDAHGSVDKAPLLLSAAFAQDAKGARQIDLKKLSWNSLQGEGALSLRQGEVVPFGDLNLKIGRLADFKNMIGQQIAGALAASVHTTEVNGKPQVALKLDGNVTTPQAKIGSLALSGRVIDPAAHPDADLTLKLAGLSAAGVTGQAKVTAKGPDNAMQLTALVGPATWSGSPLSLDTAALLNLPAKQVKVQKLAATAKEETLKLLAPAQVSFGDVMGVDRLRATVATRGAEPATLDVAGRIKPTLAVTADIQHVTPALARPFAPDFKAQGTLGLQAKVAGTLDKPTGQAKLTGRGLRLQGSSAAASIPPLSLDALANLAGTSATVDVKASAGPKLNLTVAGKAPLSSTGPLGLRANGNLDLSIANGVLGAQARQAEGQVQLALQIAGTAAAPSVTGTVDLHNADIQDFAQGFHLSAINGRIVGERDTVVLQSLTAKAGEGTMGVTGSVGLTAPGMPIDLHLTANKARPVASDLMTAIMNADITVKGQVKTRMDVAGDVTLKRVEINIPNSLPSSVARLDVVRPGDKVPDPKQQAEANAQAAVIGLNLKVTSPGEFYVRGHGLDAEMAGRLKVDGTAQAPQVSGGFDLKRGNFDLAGISLNFTKGRVAFNGSGVSHKLDPTLAFEADRVVNGQTAMLKVGGYASQPKISFESNPSLPQDQVLAMLLFGTDVHSLSSTQMLELGTALATLTGATSFDPMGAIRKTLGLDRLAVGGGSGVGNGGTTVEAGKYVMKGVYVGAKQATSGSGTQAQVQVDLTKQLKLNTTVGTGGNVTGFTTPENDPGSSVGLLWQHRY</sequence>
<dbReference type="PANTHER" id="PTHR36985">
    <property type="entry name" value="TRANSLOCATION AND ASSEMBLY MODULE SUBUNIT TAMB"/>
    <property type="match status" value="1"/>
</dbReference>
<keyword evidence="11" id="KW-1185">Reference proteome</keyword>
<organism evidence="8 10">
    <name type="scientific">Acetobacter cibinongensis</name>
    <dbReference type="NCBI Taxonomy" id="146475"/>
    <lineage>
        <taxon>Bacteria</taxon>
        <taxon>Pseudomonadati</taxon>
        <taxon>Pseudomonadota</taxon>
        <taxon>Alphaproteobacteria</taxon>
        <taxon>Acetobacterales</taxon>
        <taxon>Acetobacteraceae</taxon>
        <taxon>Acetobacter</taxon>
    </lineage>
</organism>
<dbReference type="GO" id="GO:0005886">
    <property type="term" value="C:plasma membrane"/>
    <property type="evidence" value="ECO:0007669"/>
    <property type="project" value="InterPro"/>
</dbReference>
<evidence type="ECO:0000256" key="2">
    <source>
        <dbReference type="ARBA" id="ARBA00022692"/>
    </source>
</evidence>